<keyword evidence="1" id="KW-0378">Hydrolase</keyword>
<sequence>MVLRPLKGVSLRKYITLVNQQLTLFSGTIRDNITYGPSDNITESEIFKVAKAANIHDFIMSQNDGYETWCGNRAILRNPTVLLLDEVTSALDSCTEKLVQIALDRVMMGRISIVVAHRLYTIQNLMRL</sequence>
<dbReference type="SUPFAM" id="SSF52540">
    <property type="entry name" value="P-loop containing nucleoside triphosphate hydrolases"/>
    <property type="match status" value="1"/>
</dbReference>
<comment type="caution">
    <text evidence="1">The sequence shown here is derived from an EMBL/GenBank/DDBJ whole genome shotgun (WGS) entry which is preliminary data.</text>
</comment>
<dbReference type="GO" id="GO:0042626">
    <property type="term" value="F:ATPase-coupled transmembrane transporter activity"/>
    <property type="evidence" value="ECO:0007669"/>
    <property type="project" value="TreeGrafter"/>
</dbReference>
<dbReference type="Gene3D" id="3.40.50.300">
    <property type="entry name" value="P-loop containing nucleotide triphosphate hydrolases"/>
    <property type="match status" value="1"/>
</dbReference>
<dbReference type="STRING" id="3476.A0A2P5A9N0"/>
<evidence type="ECO:0000313" key="1">
    <source>
        <dbReference type="EMBL" id="PON33245.1"/>
    </source>
</evidence>
<reference evidence="2" key="1">
    <citation type="submission" date="2016-06" db="EMBL/GenBank/DDBJ databases">
        <title>Parallel loss of symbiosis genes in relatives of nitrogen-fixing non-legume Parasponia.</title>
        <authorList>
            <person name="Van Velzen R."/>
            <person name="Holmer R."/>
            <person name="Bu F."/>
            <person name="Rutten L."/>
            <person name="Van Zeijl A."/>
            <person name="Liu W."/>
            <person name="Santuari L."/>
            <person name="Cao Q."/>
            <person name="Sharma T."/>
            <person name="Shen D."/>
            <person name="Roswanjaya Y."/>
            <person name="Wardhani T."/>
            <person name="Kalhor M.S."/>
            <person name="Jansen J."/>
            <person name="Van den Hoogen J."/>
            <person name="Gungor B."/>
            <person name="Hartog M."/>
            <person name="Hontelez J."/>
            <person name="Verver J."/>
            <person name="Yang W.-C."/>
            <person name="Schijlen E."/>
            <person name="Repin R."/>
            <person name="Schilthuizen M."/>
            <person name="Schranz E."/>
            <person name="Heidstra R."/>
            <person name="Miyata K."/>
            <person name="Fedorova E."/>
            <person name="Kohlen W."/>
            <person name="Bisseling T."/>
            <person name="Smit S."/>
            <person name="Geurts R."/>
        </authorList>
    </citation>
    <scope>NUCLEOTIDE SEQUENCE [LARGE SCALE GENOMIC DNA]</scope>
    <source>
        <strain evidence="2">cv. WU1-14</strain>
    </source>
</reference>
<dbReference type="Proteomes" id="UP000237105">
    <property type="component" value="Unassembled WGS sequence"/>
</dbReference>
<keyword evidence="2" id="KW-1185">Reference proteome</keyword>
<dbReference type="InterPro" id="IPR039421">
    <property type="entry name" value="Type_1_exporter"/>
</dbReference>
<dbReference type="InterPro" id="IPR027417">
    <property type="entry name" value="P-loop_NTPase"/>
</dbReference>
<dbReference type="PANTHER" id="PTHR24222">
    <property type="entry name" value="ABC TRANSPORTER B FAMILY"/>
    <property type="match status" value="1"/>
</dbReference>
<organism evidence="1 2">
    <name type="scientific">Parasponia andersonii</name>
    <name type="common">Sponia andersonii</name>
    <dbReference type="NCBI Taxonomy" id="3476"/>
    <lineage>
        <taxon>Eukaryota</taxon>
        <taxon>Viridiplantae</taxon>
        <taxon>Streptophyta</taxon>
        <taxon>Embryophyta</taxon>
        <taxon>Tracheophyta</taxon>
        <taxon>Spermatophyta</taxon>
        <taxon>Magnoliopsida</taxon>
        <taxon>eudicotyledons</taxon>
        <taxon>Gunneridae</taxon>
        <taxon>Pentapetalae</taxon>
        <taxon>rosids</taxon>
        <taxon>fabids</taxon>
        <taxon>Rosales</taxon>
        <taxon>Cannabaceae</taxon>
        <taxon>Parasponia</taxon>
    </lineage>
</organism>
<gene>
    <name evidence="1" type="ORF">PanWU01x14_354390</name>
</gene>
<protein>
    <submittedName>
        <fullName evidence="1">P-loop containing nucleoside triphosphate hydrolase</fullName>
    </submittedName>
</protein>
<dbReference type="OrthoDB" id="1164152at2759"/>
<dbReference type="PANTHER" id="PTHR24222:SF76">
    <property type="entry name" value="MYCOBACTIN IMPORT ATP-BINDING_PERMEASE PROTEIN IRTB"/>
    <property type="match status" value="1"/>
</dbReference>
<dbReference type="GO" id="GO:0005886">
    <property type="term" value="C:plasma membrane"/>
    <property type="evidence" value="ECO:0007669"/>
    <property type="project" value="TreeGrafter"/>
</dbReference>
<name>A0A2P5A9N0_PARAD</name>
<dbReference type="GO" id="GO:0016787">
    <property type="term" value="F:hydrolase activity"/>
    <property type="evidence" value="ECO:0007669"/>
    <property type="project" value="UniProtKB-KW"/>
</dbReference>
<dbReference type="EMBL" id="JXTB01000744">
    <property type="protein sequence ID" value="PON33245.1"/>
    <property type="molecule type" value="Genomic_DNA"/>
</dbReference>
<accession>A0A2P5A9N0</accession>
<evidence type="ECO:0000313" key="2">
    <source>
        <dbReference type="Proteomes" id="UP000237105"/>
    </source>
</evidence>
<proteinExistence type="predicted"/>
<dbReference type="AlphaFoldDB" id="A0A2P5A9N0"/>